<reference evidence="2 3" key="1">
    <citation type="journal article" date="2014" name="Genome Announc.">
        <title>Draft Genome Sequence of the Haloacid-Degrading Burkholderia caribensis Strain MBA4.</title>
        <authorList>
            <person name="Pan Y."/>
            <person name="Kong K.F."/>
            <person name="Tsang J.S."/>
        </authorList>
    </citation>
    <scope>NUCLEOTIDE SEQUENCE [LARGE SCALE GENOMIC DNA]</scope>
    <source>
        <strain evidence="2 3">MBA4</strain>
        <plasmid evidence="3">Plasmid</plasmid>
    </source>
</reference>
<organism evidence="2 3">
    <name type="scientific">Paraburkholderia caribensis MBA4</name>
    <dbReference type="NCBI Taxonomy" id="1323664"/>
    <lineage>
        <taxon>Bacteria</taxon>
        <taxon>Pseudomonadati</taxon>
        <taxon>Pseudomonadota</taxon>
        <taxon>Betaproteobacteria</taxon>
        <taxon>Burkholderiales</taxon>
        <taxon>Burkholderiaceae</taxon>
        <taxon>Paraburkholderia</taxon>
    </lineage>
</organism>
<feature type="chain" id="PRO_5006054573" evidence="1">
    <location>
        <begin position="23"/>
        <end position="91"/>
    </location>
</feature>
<dbReference type="EMBL" id="CP012748">
    <property type="protein sequence ID" value="ALL71334.1"/>
    <property type="molecule type" value="Genomic_DNA"/>
</dbReference>
<evidence type="ECO:0000256" key="1">
    <source>
        <dbReference type="SAM" id="SignalP"/>
    </source>
</evidence>
<keyword evidence="2" id="KW-0614">Plasmid</keyword>
<dbReference type="Proteomes" id="UP000019146">
    <property type="component" value="Plasmid unnamed"/>
</dbReference>
<feature type="signal peptide" evidence="1">
    <location>
        <begin position="1"/>
        <end position="22"/>
    </location>
</feature>
<dbReference type="GeneID" id="69974711"/>
<sequence length="91" mass="9669">MKRKLQLVAIALGISAPLLASAQSSTQGLTREQVRQEAAEYAAAGFNPARMNPRTWVDDAQAASAKVMTARAEGSANQLAAEKREDASHCN</sequence>
<protein>
    <submittedName>
        <fullName evidence="2">Putative exported protein</fullName>
    </submittedName>
</protein>
<dbReference type="RefSeq" id="WP_035992487.1">
    <property type="nucleotide sequence ID" value="NZ_CP012748.1"/>
</dbReference>
<dbReference type="AlphaFoldDB" id="A0A0P0RQL3"/>
<accession>A0A0P0RQL3</accession>
<name>A0A0P0RQL3_9BURK</name>
<geneLocation type="plasmid" evidence="3"/>
<evidence type="ECO:0000313" key="2">
    <source>
        <dbReference type="EMBL" id="ALL71334.1"/>
    </source>
</evidence>
<gene>
    <name evidence="2" type="ORF">K788_0001855</name>
</gene>
<dbReference type="InterPro" id="IPR025421">
    <property type="entry name" value="DUF4148"/>
</dbReference>
<dbReference type="KEGG" id="bcai:K788_0001855"/>
<dbReference type="Pfam" id="PF13663">
    <property type="entry name" value="DUF4148"/>
    <property type="match status" value="1"/>
</dbReference>
<proteinExistence type="predicted"/>
<keyword evidence="1" id="KW-0732">Signal</keyword>
<evidence type="ECO:0000313" key="3">
    <source>
        <dbReference type="Proteomes" id="UP000019146"/>
    </source>
</evidence>